<dbReference type="Pfam" id="PF19078">
    <property type="entry name" value="Big_12"/>
    <property type="match status" value="1"/>
</dbReference>
<organism evidence="3 4">
    <name type="scientific">Palleronia abyssalis</name>
    <dbReference type="NCBI Taxonomy" id="1501240"/>
    <lineage>
        <taxon>Bacteria</taxon>
        <taxon>Pseudomonadati</taxon>
        <taxon>Pseudomonadota</taxon>
        <taxon>Alphaproteobacteria</taxon>
        <taxon>Rhodobacterales</taxon>
        <taxon>Roseobacteraceae</taxon>
        <taxon>Palleronia</taxon>
    </lineage>
</organism>
<dbReference type="InterPro" id="IPR013783">
    <property type="entry name" value="Ig-like_fold"/>
</dbReference>
<dbReference type="InterPro" id="IPR005546">
    <property type="entry name" value="Autotransporte_beta"/>
</dbReference>
<keyword evidence="4" id="KW-1185">Reference proteome</keyword>
<evidence type="ECO:0000313" key="4">
    <source>
        <dbReference type="Proteomes" id="UP000244912"/>
    </source>
</evidence>
<dbReference type="PANTHER" id="PTHR34677:SF3">
    <property type="entry name" value="BACTERIAL IG-LIKE DOMAIN-CONTAINING PROTEIN"/>
    <property type="match status" value="1"/>
</dbReference>
<dbReference type="Proteomes" id="UP000244912">
    <property type="component" value="Unassembled WGS sequence"/>
</dbReference>
<dbReference type="EMBL" id="ONZF01000011">
    <property type="protein sequence ID" value="SPJ25844.1"/>
    <property type="molecule type" value="Genomic_DNA"/>
</dbReference>
<dbReference type="InterPro" id="IPR036709">
    <property type="entry name" value="Autotransporte_beta_dom_sf"/>
</dbReference>
<dbReference type="AlphaFoldDB" id="A0A2R8C0C2"/>
<protein>
    <recommendedName>
        <fullName evidence="2">Autotransporter domain-containing protein</fullName>
    </recommendedName>
</protein>
<name>A0A2R8C0C2_9RHOB</name>
<dbReference type="PANTHER" id="PTHR34677">
    <property type="match status" value="1"/>
</dbReference>
<dbReference type="SUPFAM" id="SSF103515">
    <property type="entry name" value="Autotransporter"/>
    <property type="match status" value="1"/>
</dbReference>
<evidence type="ECO:0000256" key="1">
    <source>
        <dbReference type="SAM" id="MobiDB-lite"/>
    </source>
</evidence>
<dbReference type="PROSITE" id="PS51208">
    <property type="entry name" value="AUTOTRANSPORTER"/>
    <property type="match status" value="1"/>
</dbReference>
<accession>A0A2R8C0C2</accession>
<dbReference type="SMART" id="SM00869">
    <property type="entry name" value="Autotransporter"/>
    <property type="match status" value="1"/>
</dbReference>
<reference evidence="4" key="1">
    <citation type="submission" date="2018-03" db="EMBL/GenBank/DDBJ databases">
        <authorList>
            <person name="Rodrigo-Torres L."/>
            <person name="Arahal R. D."/>
            <person name="Lucena T."/>
        </authorList>
    </citation>
    <scope>NUCLEOTIDE SEQUENCE [LARGE SCALE GENOMIC DNA]</scope>
    <source>
        <strain evidence="4">CECT 8504</strain>
    </source>
</reference>
<gene>
    <name evidence="3" type="ORF">PAA8504_03696</name>
</gene>
<dbReference type="InterPro" id="IPR044048">
    <property type="entry name" value="Big_12"/>
</dbReference>
<evidence type="ECO:0000259" key="2">
    <source>
        <dbReference type="PROSITE" id="PS51208"/>
    </source>
</evidence>
<feature type="domain" description="Autotransporter" evidence="2">
    <location>
        <begin position="640"/>
        <end position="891"/>
    </location>
</feature>
<dbReference type="Gene3D" id="2.60.40.10">
    <property type="entry name" value="Immunoglobulins"/>
    <property type="match status" value="3"/>
</dbReference>
<proteinExistence type="predicted"/>
<evidence type="ECO:0000313" key="3">
    <source>
        <dbReference type="EMBL" id="SPJ25844.1"/>
    </source>
</evidence>
<dbReference type="NCBIfam" id="NF012200">
    <property type="entry name" value="choice_anch_D"/>
    <property type="match status" value="3"/>
</dbReference>
<feature type="region of interest" description="Disordered" evidence="1">
    <location>
        <begin position="102"/>
        <end position="127"/>
    </location>
</feature>
<sequence length="891" mass="90027">MADGGTDTFTSSPAAGVAATVTYTITNTGTDTLTLTTPSVGGTVSGQSNVTVDSLTLGSTTVAPGGGTTTLTVSYTPAAAGAFGFDLDIVSDDADETPYDITASGTASGAPEIGVSSSEGGAVADGGTDTFTSSPVAGVAATVTYTIANTGTDTLTLTTPSVGGTVSGQSNVTVDSLTLGSTTVGPGGGTTTLTVSYIPTAAGAFGFDLDIVSDDADETPYDITASGTASGGTLISGPDGTIEDGGTDAVASSPAAGGGAQIVYTITNTGAAPLTLAAPNVADNVSNSRNVVVNSLTLVAPAVGGNVPGGNNATVKSLAPRLGRVVPSGETVRLVVDYTPVLAGAFAFDLSVKDSGGSPVIDFTVSGTATGAPEIDVSSSEGGAVPDGGTDEITSAPAPATAASVTYTITNTGSETLTLSAPSIGTSIAAASNVSVNSLTLGSTLVAPSGGTTTLIVNYTPTADGPFGFDLDIVSDDADETPYDIRVSGGTAGRPTVMLSDAPDGFAGRSLFRVTASFSEAVTGFEAGDVAVTAGTVSAVSGSGAIYILSIQPAGNGSVRISIPAGVAKADSGLTNLASGVVNVENETAEITRTEIAKFMGQRAGMLMSSQPDLHRFVFGKNRGAFSLSTTGDATALNLRSRSDQPVWFTLQGSWANVHGAENDYVFGAFGGHTWLDGNTALGAMVEFDSITREDGDARIKGQGWLAGPYLAFGLPEQPLYLHGYMLYGRSDNEIAPFGTYTDEFETERVLVHAELTGELERERVTWFPNVSASYASDEQEGYIDSLGNYIKKQKIELGAIALGVGFDRTLGSGITPWSLDGEVQASYTYNYGANGSSSTLQAVEGARARVELGVTYATDAVNFRLSGFHEGLGLSNFEQFGLSLSYERVF</sequence>